<dbReference type="PANTHER" id="PTHR10044:SF115">
    <property type="entry name" value="E3 UBIQUITIN-PROTEIN LIGASE XIAP"/>
    <property type="match status" value="1"/>
</dbReference>
<dbReference type="Gene3D" id="1.10.8.10">
    <property type="entry name" value="DNA helicase RuvA subunit, C-terminal domain"/>
    <property type="match status" value="1"/>
</dbReference>
<keyword evidence="8" id="KW-0053">Apoptosis</keyword>
<dbReference type="Pfam" id="PF13920">
    <property type="entry name" value="zf-C3HC4_3"/>
    <property type="match status" value="1"/>
</dbReference>
<dbReference type="Gene3D" id="1.10.1170.10">
    <property type="entry name" value="Inhibitor Of Apoptosis Protein (2mihbC-IAP-1), Chain A"/>
    <property type="match status" value="3"/>
</dbReference>
<evidence type="ECO:0000256" key="15">
    <source>
        <dbReference type="ARBA" id="ARBA00044214"/>
    </source>
</evidence>
<evidence type="ECO:0000256" key="11">
    <source>
        <dbReference type="ARBA" id="ARBA00022771"/>
    </source>
</evidence>
<dbReference type="Pfam" id="PF00653">
    <property type="entry name" value="BIR"/>
    <property type="match status" value="3"/>
</dbReference>
<dbReference type="SUPFAM" id="SSF57924">
    <property type="entry name" value="Inhibitor of apoptosis (IAP) repeat"/>
    <property type="match status" value="3"/>
</dbReference>
<keyword evidence="9" id="KW-0479">Metal-binding</keyword>
<keyword evidence="12" id="KW-0833">Ubl conjugation pathway</keyword>
<dbReference type="SMART" id="SM00238">
    <property type="entry name" value="BIR"/>
    <property type="match status" value="3"/>
</dbReference>
<evidence type="ECO:0000256" key="14">
    <source>
        <dbReference type="ARBA" id="ARBA00044089"/>
    </source>
</evidence>
<evidence type="ECO:0000256" key="1">
    <source>
        <dbReference type="ARBA" id="ARBA00000900"/>
    </source>
</evidence>
<dbReference type="SMART" id="SM00184">
    <property type="entry name" value="RING"/>
    <property type="match status" value="1"/>
</dbReference>
<dbReference type="EC" id="2.3.2.27" evidence="4"/>
<sequence>MYDPGPDSNLETDDGRDFSMMTNRRASFRDSNLVQQVSAERLAQAGFYFIGPPDRVRCFSCQKTVENWHTGDTPVERHKEVSPSCKFLSCNYRTSLGTISDTTLTNGSSYNEAAEDMEYLLRTGQVVDESTYPLAPHMKSEEARLNSFISWPPTVPIRPGDLAQAGLYYLGTDDRVQCFCCNGILAYWEEGDDPWEEHAKHFPSCFFILGHDVGNIPFQGVTEEEDSSRQQSSPRVQMGTFEERLASFAGAQHPVDREKLARAGFYRSGDKVLCFCCGGGLKGWQPDEDPWEEHAKHYPGCRFLLEEKGQEFVNSIQLQGPRRNRAASSHQNGFSGVKIDVLQSDLCQWAMEMGLKPSLVKRVTLEKISRTGSGYSSLEALVGDCFNSPPPSDAAKTQEQEEDPLEKLQRLQREKQCKICMERDICMVFIPCGHLVSCDKCSVSLVKCPICCGAIAQKVKTYIT</sequence>
<reference evidence="20" key="2">
    <citation type="submission" date="2025-09" db="UniProtKB">
        <authorList>
            <consortium name="Ensembl"/>
        </authorList>
    </citation>
    <scope>IDENTIFICATION</scope>
</reference>
<dbReference type="InterPro" id="IPR001841">
    <property type="entry name" value="Znf_RING"/>
</dbReference>
<dbReference type="GO" id="GO:0016055">
    <property type="term" value="P:Wnt signaling pathway"/>
    <property type="evidence" value="ECO:0007669"/>
    <property type="project" value="UniProtKB-KW"/>
</dbReference>
<keyword evidence="13" id="KW-0862">Zinc</keyword>
<dbReference type="InterPro" id="IPR001370">
    <property type="entry name" value="BIR_rpt"/>
</dbReference>
<keyword evidence="5" id="KW-0963">Cytoplasm</keyword>
<evidence type="ECO:0000313" key="21">
    <source>
        <dbReference type="Proteomes" id="UP000261620"/>
    </source>
</evidence>
<dbReference type="PANTHER" id="PTHR10044">
    <property type="entry name" value="INHIBITOR OF APOPTOSIS"/>
    <property type="match status" value="1"/>
</dbReference>
<proteinExistence type="inferred from homology"/>
<dbReference type="FunFam" id="1.10.1170.10:FF:000002">
    <property type="entry name" value="Baculoviral IAP repeat containing 7"/>
    <property type="match status" value="1"/>
</dbReference>
<evidence type="ECO:0000256" key="9">
    <source>
        <dbReference type="ARBA" id="ARBA00022723"/>
    </source>
</evidence>
<keyword evidence="11 18" id="KW-0863">Zinc-finger</keyword>
<evidence type="ECO:0000256" key="3">
    <source>
        <dbReference type="ARBA" id="ARBA00006672"/>
    </source>
</evidence>
<accession>A0A3Q3WJA1</accession>
<dbReference type="GO" id="GO:0043066">
    <property type="term" value="P:negative regulation of apoptotic process"/>
    <property type="evidence" value="ECO:0007669"/>
    <property type="project" value="TreeGrafter"/>
</dbReference>
<dbReference type="OMA" id="NDQVQCF"/>
<evidence type="ECO:0000256" key="2">
    <source>
        <dbReference type="ARBA" id="ARBA00004496"/>
    </source>
</evidence>
<feature type="domain" description="RING-type" evidence="19">
    <location>
        <begin position="417"/>
        <end position="451"/>
    </location>
</feature>
<evidence type="ECO:0000256" key="12">
    <source>
        <dbReference type="ARBA" id="ARBA00022786"/>
    </source>
</evidence>
<dbReference type="Ensembl" id="ENSMMOT00000012536.1">
    <property type="protein sequence ID" value="ENSMMOP00000012332.1"/>
    <property type="gene ID" value="ENSMMOG00000009482.1"/>
</dbReference>
<evidence type="ECO:0000256" key="4">
    <source>
        <dbReference type="ARBA" id="ARBA00012483"/>
    </source>
</evidence>
<dbReference type="AlphaFoldDB" id="A0A3Q3WJA1"/>
<dbReference type="GO" id="GO:0005737">
    <property type="term" value="C:cytoplasm"/>
    <property type="evidence" value="ECO:0007669"/>
    <property type="project" value="UniProtKB-SubCell"/>
</dbReference>
<name>A0A3Q3WJA1_MOLML</name>
<dbReference type="Gene3D" id="3.30.40.10">
    <property type="entry name" value="Zinc/RING finger domain, C3HC4 (zinc finger)"/>
    <property type="match status" value="1"/>
</dbReference>
<evidence type="ECO:0000256" key="10">
    <source>
        <dbReference type="ARBA" id="ARBA00022737"/>
    </source>
</evidence>
<dbReference type="CDD" id="cd00022">
    <property type="entry name" value="BIR"/>
    <property type="match status" value="3"/>
</dbReference>
<dbReference type="GO" id="GO:0031398">
    <property type="term" value="P:positive regulation of protein ubiquitination"/>
    <property type="evidence" value="ECO:0007669"/>
    <property type="project" value="TreeGrafter"/>
</dbReference>
<comment type="subcellular location">
    <subcellularLocation>
        <location evidence="2">Cytoplasm</location>
    </subcellularLocation>
</comment>
<dbReference type="PROSITE" id="PS50089">
    <property type="entry name" value="ZF_RING_2"/>
    <property type="match status" value="1"/>
</dbReference>
<dbReference type="GO" id="GO:0006915">
    <property type="term" value="P:apoptotic process"/>
    <property type="evidence" value="ECO:0007669"/>
    <property type="project" value="UniProtKB-KW"/>
</dbReference>
<comment type="catalytic activity">
    <reaction evidence="1">
        <text>S-ubiquitinyl-[E2 ubiquitin-conjugating enzyme]-L-cysteine + [acceptor protein]-L-lysine = [E2 ubiquitin-conjugating enzyme]-L-cysteine + N(6)-ubiquitinyl-[acceptor protein]-L-lysine.</text>
        <dbReference type="EC" id="2.3.2.27"/>
    </reaction>
</comment>
<evidence type="ECO:0000256" key="5">
    <source>
        <dbReference type="ARBA" id="ARBA00022490"/>
    </source>
</evidence>
<keyword evidence="6" id="KW-0808">Transferase</keyword>
<dbReference type="GO" id="GO:0051726">
    <property type="term" value="P:regulation of cell cycle"/>
    <property type="evidence" value="ECO:0007669"/>
    <property type="project" value="TreeGrafter"/>
</dbReference>
<dbReference type="Proteomes" id="UP000261620">
    <property type="component" value="Unplaced"/>
</dbReference>
<evidence type="ECO:0000256" key="17">
    <source>
        <dbReference type="ARBA" id="ARBA00044244"/>
    </source>
</evidence>
<evidence type="ECO:0000256" key="13">
    <source>
        <dbReference type="ARBA" id="ARBA00022833"/>
    </source>
</evidence>
<dbReference type="GO" id="GO:0005634">
    <property type="term" value="C:nucleus"/>
    <property type="evidence" value="ECO:0007669"/>
    <property type="project" value="TreeGrafter"/>
</dbReference>
<dbReference type="InterPro" id="IPR013083">
    <property type="entry name" value="Znf_RING/FYVE/PHD"/>
</dbReference>
<organism evidence="20 21">
    <name type="scientific">Mola mola</name>
    <name type="common">Ocean sunfish</name>
    <name type="synonym">Tetraodon mola</name>
    <dbReference type="NCBI Taxonomy" id="94237"/>
    <lineage>
        <taxon>Eukaryota</taxon>
        <taxon>Metazoa</taxon>
        <taxon>Chordata</taxon>
        <taxon>Craniata</taxon>
        <taxon>Vertebrata</taxon>
        <taxon>Euteleostomi</taxon>
        <taxon>Actinopterygii</taxon>
        <taxon>Neopterygii</taxon>
        <taxon>Teleostei</taxon>
        <taxon>Neoteleostei</taxon>
        <taxon>Acanthomorphata</taxon>
        <taxon>Eupercaria</taxon>
        <taxon>Tetraodontiformes</taxon>
        <taxon>Molidae</taxon>
        <taxon>Mola</taxon>
    </lineage>
</organism>
<dbReference type="GO" id="GO:0090263">
    <property type="term" value="P:positive regulation of canonical Wnt signaling pathway"/>
    <property type="evidence" value="ECO:0007669"/>
    <property type="project" value="TreeGrafter"/>
</dbReference>
<evidence type="ECO:0000313" key="20">
    <source>
        <dbReference type="Ensembl" id="ENSMMOP00000012332.1"/>
    </source>
</evidence>
<evidence type="ECO:0000256" key="6">
    <source>
        <dbReference type="ARBA" id="ARBA00022679"/>
    </source>
</evidence>
<evidence type="ECO:0000259" key="19">
    <source>
        <dbReference type="PROSITE" id="PS50089"/>
    </source>
</evidence>
<evidence type="ECO:0000256" key="16">
    <source>
        <dbReference type="ARBA" id="ARBA00044224"/>
    </source>
</evidence>
<dbReference type="STRING" id="94237.ENSMMOP00000012332"/>
<keyword evidence="10" id="KW-0677">Repeat</keyword>
<comment type="similarity">
    <text evidence="3">Belongs to the IAP family.</text>
</comment>
<dbReference type="PROSITE" id="PS01282">
    <property type="entry name" value="BIR_REPEAT_1"/>
    <property type="match status" value="1"/>
</dbReference>
<keyword evidence="7" id="KW-0879">Wnt signaling pathway</keyword>
<evidence type="ECO:0000256" key="8">
    <source>
        <dbReference type="ARBA" id="ARBA00022703"/>
    </source>
</evidence>
<reference evidence="20" key="1">
    <citation type="submission" date="2025-08" db="UniProtKB">
        <authorList>
            <consortium name="Ensembl"/>
        </authorList>
    </citation>
    <scope>IDENTIFICATION</scope>
</reference>
<dbReference type="GO" id="GO:0043027">
    <property type="term" value="F:cysteine-type endopeptidase inhibitor activity involved in apoptotic process"/>
    <property type="evidence" value="ECO:0007669"/>
    <property type="project" value="TreeGrafter"/>
</dbReference>
<dbReference type="GO" id="GO:0061630">
    <property type="term" value="F:ubiquitin protein ligase activity"/>
    <property type="evidence" value="ECO:0007669"/>
    <property type="project" value="UniProtKB-EC"/>
</dbReference>
<keyword evidence="21" id="KW-1185">Reference proteome</keyword>
<dbReference type="PROSITE" id="PS50143">
    <property type="entry name" value="BIR_REPEAT_2"/>
    <property type="match status" value="3"/>
</dbReference>
<evidence type="ECO:0000256" key="7">
    <source>
        <dbReference type="ARBA" id="ARBA00022687"/>
    </source>
</evidence>
<dbReference type="InterPro" id="IPR050784">
    <property type="entry name" value="IAP"/>
</dbReference>
<dbReference type="GO" id="GO:0008270">
    <property type="term" value="F:zinc ion binding"/>
    <property type="evidence" value="ECO:0007669"/>
    <property type="project" value="UniProtKB-KW"/>
</dbReference>
<evidence type="ECO:0000256" key="18">
    <source>
        <dbReference type="PROSITE-ProRule" id="PRU00175"/>
    </source>
</evidence>
<protein>
    <recommendedName>
        <fullName evidence="14">E3 ubiquitin-protein ligase XIAP</fullName>
        <ecNumber evidence="4">2.3.2.27</ecNumber>
    </recommendedName>
    <alternativeName>
        <fullName evidence="15">Baculoviral IAP repeat-containing protein 4</fullName>
    </alternativeName>
    <alternativeName>
        <fullName evidence="17">RING-type E3 ubiquitin transferase XIAP</fullName>
    </alternativeName>
    <alternativeName>
        <fullName evidence="16">X-linked inhibitor of apoptosis protein</fullName>
    </alternativeName>
</protein>